<name>A0A1C3YUW8_9LACO</name>
<dbReference type="Pfam" id="PF01381">
    <property type="entry name" value="HTH_3"/>
    <property type="match status" value="1"/>
</dbReference>
<dbReference type="InterPro" id="IPR010982">
    <property type="entry name" value="Lambda_DNA-bd_dom_sf"/>
</dbReference>
<dbReference type="EMBL" id="FMAO01000001">
    <property type="protein sequence ID" value="SCB73906.1"/>
    <property type="molecule type" value="Genomic_DNA"/>
</dbReference>
<keyword evidence="3" id="KW-1185">Reference proteome</keyword>
<dbReference type="Gene3D" id="1.10.260.40">
    <property type="entry name" value="lambda repressor-like DNA-binding domains"/>
    <property type="match status" value="1"/>
</dbReference>
<evidence type="ECO:0000313" key="2">
    <source>
        <dbReference type="EMBL" id="SCB73906.1"/>
    </source>
</evidence>
<dbReference type="Proteomes" id="UP000199268">
    <property type="component" value="Unassembled WGS sequence"/>
</dbReference>
<dbReference type="AlphaFoldDB" id="A0A1C3YUW8"/>
<accession>A0A1C3YUW8</accession>
<dbReference type="GO" id="GO:0003677">
    <property type="term" value="F:DNA binding"/>
    <property type="evidence" value="ECO:0007669"/>
    <property type="project" value="InterPro"/>
</dbReference>
<dbReference type="CDD" id="cd00093">
    <property type="entry name" value="HTH_XRE"/>
    <property type="match status" value="1"/>
</dbReference>
<gene>
    <name evidence="2" type="ORF">GA0061074_101148</name>
</gene>
<dbReference type="STRING" id="1505725.GA0061074_101148"/>
<reference evidence="3" key="1">
    <citation type="submission" date="2016-08" db="EMBL/GenBank/DDBJ databases">
        <authorList>
            <person name="Varghese N."/>
            <person name="Submissions Spin"/>
        </authorList>
    </citation>
    <scope>NUCLEOTIDE SEQUENCE [LARGE SCALE GENOMIC DNA]</scope>
    <source>
        <strain evidence="3">R-53094</strain>
    </source>
</reference>
<protein>
    <submittedName>
        <fullName evidence="2">Helix-turn-helix</fullName>
    </submittedName>
</protein>
<organism evidence="2 3">
    <name type="scientific">Weissella bombi</name>
    <dbReference type="NCBI Taxonomy" id="1505725"/>
    <lineage>
        <taxon>Bacteria</taxon>
        <taxon>Bacillati</taxon>
        <taxon>Bacillota</taxon>
        <taxon>Bacilli</taxon>
        <taxon>Lactobacillales</taxon>
        <taxon>Lactobacillaceae</taxon>
        <taxon>Weissella</taxon>
    </lineage>
</organism>
<proteinExistence type="predicted"/>
<feature type="domain" description="HTH cro/C1-type" evidence="1">
    <location>
        <begin position="7"/>
        <end position="60"/>
    </location>
</feature>
<evidence type="ECO:0000313" key="3">
    <source>
        <dbReference type="Proteomes" id="UP000199268"/>
    </source>
</evidence>
<dbReference type="SMART" id="SM00530">
    <property type="entry name" value="HTH_XRE"/>
    <property type="match status" value="1"/>
</dbReference>
<dbReference type="OrthoDB" id="9805856at2"/>
<dbReference type="PROSITE" id="PS50943">
    <property type="entry name" value="HTH_CROC1"/>
    <property type="match status" value="1"/>
</dbReference>
<dbReference type="InterPro" id="IPR001387">
    <property type="entry name" value="Cro/C1-type_HTH"/>
</dbReference>
<dbReference type="RefSeq" id="WP_092461194.1">
    <property type="nucleotide sequence ID" value="NZ_BJEE01000002.1"/>
</dbReference>
<dbReference type="SUPFAM" id="SSF47413">
    <property type="entry name" value="lambda repressor-like DNA-binding domains"/>
    <property type="match status" value="1"/>
</dbReference>
<evidence type="ECO:0000259" key="1">
    <source>
        <dbReference type="PROSITE" id="PS50943"/>
    </source>
</evidence>
<sequence>MTTFERIKQTADERGLNLKQTALKAGLSENALYRYNQGVKPKFATVKAVADVLDVSTDHLLDNNINEMHANKKIADPVDLAKVLSEEGVAVFNGQPLSKEYKNALLAVLNTMKDTGK</sequence>